<organism evidence="1 2">
    <name type="scientific">Macrosiphum euphorbiae</name>
    <name type="common">potato aphid</name>
    <dbReference type="NCBI Taxonomy" id="13131"/>
    <lineage>
        <taxon>Eukaryota</taxon>
        <taxon>Metazoa</taxon>
        <taxon>Ecdysozoa</taxon>
        <taxon>Arthropoda</taxon>
        <taxon>Hexapoda</taxon>
        <taxon>Insecta</taxon>
        <taxon>Pterygota</taxon>
        <taxon>Neoptera</taxon>
        <taxon>Paraneoptera</taxon>
        <taxon>Hemiptera</taxon>
        <taxon>Sternorrhyncha</taxon>
        <taxon>Aphidomorpha</taxon>
        <taxon>Aphidoidea</taxon>
        <taxon>Aphididae</taxon>
        <taxon>Macrosiphini</taxon>
        <taxon>Macrosiphum</taxon>
    </lineage>
</organism>
<accession>A0AAV0WDC8</accession>
<dbReference type="EMBL" id="CARXXK010000002">
    <property type="protein sequence ID" value="CAI6353653.1"/>
    <property type="molecule type" value="Genomic_DNA"/>
</dbReference>
<gene>
    <name evidence="1" type="ORF">MEUPH1_LOCUS9750</name>
</gene>
<evidence type="ECO:0000313" key="2">
    <source>
        <dbReference type="Proteomes" id="UP001160148"/>
    </source>
</evidence>
<proteinExistence type="predicted"/>
<dbReference type="Proteomes" id="UP001160148">
    <property type="component" value="Unassembled WGS sequence"/>
</dbReference>
<dbReference type="AlphaFoldDB" id="A0AAV0WDC8"/>
<evidence type="ECO:0008006" key="3">
    <source>
        <dbReference type="Google" id="ProtNLM"/>
    </source>
</evidence>
<evidence type="ECO:0000313" key="1">
    <source>
        <dbReference type="EMBL" id="CAI6353653.1"/>
    </source>
</evidence>
<comment type="caution">
    <text evidence="1">The sequence shown here is derived from an EMBL/GenBank/DDBJ whole genome shotgun (WGS) entry which is preliminary data.</text>
</comment>
<name>A0AAV0WDC8_9HEMI</name>
<protein>
    <recommendedName>
        <fullName evidence="3">DUF5679 domain-containing protein</fullName>
    </recommendedName>
</protein>
<reference evidence="1 2" key="1">
    <citation type="submission" date="2023-01" db="EMBL/GenBank/DDBJ databases">
        <authorList>
            <person name="Whitehead M."/>
        </authorList>
    </citation>
    <scope>NUCLEOTIDE SEQUENCE [LARGE SCALE GENOMIC DNA]</scope>
</reference>
<sequence>MSEPYTMTYCVACRQKTSWSGQPTLKQTRNLKAGLRGVCVRCNKTKFTFVTTVYYCNKRQNPSSASNAK</sequence>
<keyword evidence="2" id="KW-1185">Reference proteome</keyword>